<feature type="region of interest" description="Disordered" evidence="5">
    <location>
        <begin position="1"/>
        <end position="23"/>
    </location>
</feature>
<dbReference type="GO" id="GO:0006508">
    <property type="term" value="P:proteolysis"/>
    <property type="evidence" value="ECO:0007669"/>
    <property type="project" value="UniProtKB-KW"/>
</dbReference>
<reference evidence="8" key="1">
    <citation type="submission" date="2018-05" db="EMBL/GenBank/DDBJ databases">
        <authorList>
            <person name="Deangelis K."/>
            <person name="Huntemann M."/>
            <person name="Clum A."/>
            <person name="Pillay M."/>
            <person name="Palaniappan K."/>
            <person name="Varghese N."/>
            <person name="Mikhailova N."/>
            <person name="Stamatis D."/>
            <person name="Reddy T."/>
            <person name="Daum C."/>
            <person name="Shapiro N."/>
            <person name="Ivanova N."/>
            <person name="Kyrpides N."/>
            <person name="Woyke T."/>
        </authorList>
    </citation>
    <scope>NUCLEOTIDE SEQUENCE [LARGE SCALE GENOMIC DNA]</scope>
    <source>
        <strain evidence="8">GAS496</strain>
    </source>
</reference>
<evidence type="ECO:0000256" key="4">
    <source>
        <dbReference type="ARBA" id="ARBA00022807"/>
    </source>
</evidence>
<dbReference type="InterPro" id="IPR051794">
    <property type="entry name" value="PG_Endopeptidase_C40"/>
</dbReference>
<reference evidence="7 8" key="2">
    <citation type="submission" date="2018-06" db="EMBL/GenBank/DDBJ databases">
        <title>Sequencing of bacterial isolates from soil warming experiment in Harvard Forest, Massachusetts, USA.</title>
        <authorList>
            <person name="Deangelis K.PhD."/>
        </authorList>
    </citation>
    <scope>NUCLEOTIDE SEQUENCE [LARGE SCALE GENOMIC DNA]</scope>
    <source>
        <strain evidence="7 8">GAS496</strain>
    </source>
</reference>
<dbReference type="GO" id="GO:0008234">
    <property type="term" value="F:cysteine-type peptidase activity"/>
    <property type="evidence" value="ECO:0007669"/>
    <property type="project" value="UniProtKB-KW"/>
</dbReference>
<sequence>MRIDSSRAGLSRYPNPASQATASPKAAAILKAKPGFKTAIRYSTTTVHGAIGRHPVPKFVPEPHRGCLDTECVTIDAVVQEVGEALGRAHSLFGDPPSSGGFAARGAGSALADAGDGVRSGRAQISALSGEFSTGYGAFGDRVAPSLDGLAGNDQRLSDRLHDAAGTDQSGRTASGRVLTGAAADTTALAPYTSTPAGQRALITALRARVAHQQQVVTAYRARDARMAALLRSMAYRARSAGGLGGGMPFGGGGFGGPSSVGSGGGGSPLGGLPGVPPLAGRRPDGTPHTVLASHVDLRAEAVAAGPGGVAATAALSKQGTPYVWGAKGPDRFDCSGLTQWAWARAGVDLGPDTYSQVTQGVPVAPGDVRAGDLIFPKDDFDGRGPGHVQLAISPTEVVHAPQTGDVVRIAPMPSAYVARRPVP</sequence>
<feature type="compositionally biased region" description="Gly residues" evidence="5">
    <location>
        <begin position="257"/>
        <end position="274"/>
    </location>
</feature>
<dbReference type="AlphaFoldDB" id="A0A318HB96"/>
<gene>
    <name evidence="7" type="ORF">C8E89_12825</name>
</gene>
<organism evidence="7 8">
    <name type="scientific">Mycolicibacterium moriokaense</name>
    <dbReference type="NCBI Taxonomy" id="39691"/>
    <lineage>
        <taxon>Bacteria</taxon>
        <taxon>Bacillati</taxon>
        <taxon>Actinomycetota</taxon>
        <taxon>Actinomycetes</taxon>
        <taxon>Mycobacteriales</taxon>
        <taxon>Mycobacteriaceae</taxon>
        <taxon>Mycolicibacterium</taxon>
    </lineage>
</organism>
<evidence type="ECO:0000259" key="6">
    <source>
        <dbReference type="PROSITE" id="PS51935"/>
    </source>
</evidence>
<accession>A0A318HB96</accession>
<dbReference type="InterPro" id="IPR000064">
    <property type="entry name" value="NLP_P60_dom"/>
</dbReference>
<feature type="region of interest" description="Disordered" evidence="5">
    <location>
        <begin position="257"/>
        <end position="288"/>
    </location>
</feature>
<proteinExistence type="inferred from homology"/>
<evidence type="ECO:0000256" key="5">
    <source>
        <dbReference type="SAM" id="MobiDB-lite"/>
    </source>
</evidence>
<keyword evidence="3" id="KW-0378">Hydrolase</keyword>
<dbReference type="PANTHER" id="PTHR47359">
    <property type="entry name" value="PEPTIDOGLYCAN DL-ENDOPEPTIDASE CWLO"/>
    <property type="match status" value="1"/>
</dbReference>
<name>A0A318HB96_9MYCO</name>
<keyword evidence="4" id="KW-0788">Thiol protease</keyword>
<evidence type="ECO:0000256" key="3">
    <source>
        <dbReference type="ARBA" id="ARBA00022801"/>
    </source>
</evidence>
<comment type="caution">
    <text evidence="7">The sequence shown here is derived from an EMBL/GenBank/DDBJ whole genome shotgun (WGS) entry which is preliminary data.</text>
</comment>
<dbReference type="Proteomes" id="UP000247781">
    <property type="component" value="Unassembled WGS sequence"/>
</dbReference>
<dbReference type="PANTHER" id="PTHR47359:SF3">
    <property type="entry name" value="NLP_P60 DOMAIN-CONTAINING PROTEIN-RELATED"/>
    <property type="match status" value="1"/>
</dbReference>
<comment type="similarity">
    <text evidence="1">Belongs to the peptidase C40 family.</text>
</comment>
<dbReference type="Pfam" id="PF00877">
    <property type="entry name" value="NLPC_P60"/>
    <property type="match status" value="1"/>
</dbReference>
<keyword evidence="2" id="KW-0645">Protease</keyword>
<dbReference type="InterPro" id="IPR038765">
    <property type="entry name" value="Papain-like_cys_pep_sf"/>
</dbReference>
<dbReference type="SUPFAM" id="SSF54001">
    <property type="entry name" value="Cysteine proteinases"/>
    <property type="match status" value="1"/>
</dbReference>
<keyword evidence="8" id="KW-1185">Reference proteome</keyword>
<evidence type="ECO:0000313" key="8">
    <source>
        <dbReference type="Proteomes" id="UP000247781"/>
    </source>
</evidence>
<dbReference type="EMBL" id="QJJU01000028">
    <property type="protein sequence ID" value="PXX01539.1"/>
    <property type="molecule type" value="Genomic_DNA"/>
</dbReference>
<dbReference type="PROSITE" id="PS51935">
    <property type="entry name" value="NLPC_P60"/>
    <property type="match status" value="1"/>
</dbReference>
<evidence type="ECO:0000256" key="1">
    <source>
        <dbReference type="ARBA" id="ARBA00007074"/>
    </source>
</evidence>
<evidence type="ECO:0000313" key="7">
    <source>
        <dbReference type="EMBL" id="PXX01539.1"/>
    </source>
</evidence>
<protein>
    <submittedName>
        <fullName evidence="7">Uncharacterized protein DUF4226</fullName>
    </submittedName>
</protein>
<evidence type="ECO:0000256" key="2">
    <source>
        <dbReference type="ARBA" id="ARBA00022670"/>
    </source>
</evidence>
<dbReference type="Gene3D" id="3.90.1720.10">
    <property type="entry name" value="endopeptidase domain like (from Nostoc punctiforme)"/>
    <property type="match status" value="1"/>
</dbReference>
<feature type="domain" description="NlpC/P60" evidence="6">
    <location>
        <begin position="304"/>
        <end position="424"/>
    </location>
</feature>
<dbReference type="OrthoDB" id="3209655at2"/>